<evidence type="ECO:0000313" key="1">
    <source>
        <dbReference type="EMBL" id="MBB5711783.1"/>
    </source>
</evidence>
<reference evidence="1 2" key="1">
    <citation type="submission" date="2020-08" db="EMBL/GenBank/DDBJ databases">
        <title>Genomic Encyclopedia of Type Strains, Phase IV (KMG-IV): sequencing the most valuable type-strain genomes for metagenomic binning, comparative biology and taxonomic classification.</title>
        <authorList>
            <person name="Goeker M."/>
        </authorList>
    </citation>
    <scope>NUCLEOTIDE SEQUENCE [LARGE SCALE GENOMIC DNA]</scope>
    <source>
        <strain evidence="1 2">DSM 26736</strain>
    </source>
</reference>
<dbReference type="AlphaFoldDB" id="A0A840YRL7"/>
<name>A0A840YRL7_9SPHN</name>
<evidence type="ECO:0000313" key="2">
    <source>
        <dbReference type="Proteomes" id="UP000527143"/>
    </source>
</evidence>
<proteinExistence type="predicted"/>
<keyword evidence="2" id="KW-1185">Reference proteome</keyword>
<dbReference type="Pfam" id="PF20043">
    <property type="entry name" value="DUF6445"/>
    <property type="match status" value="1"/>
</dbReference>
<accession>A0A840YRL7</accession>
<sequence length="225" mass="24311">MSDPQVSVKRVGREGEPVVVIDNFAPDPDQLVAQATDAALTQLGTFYPGVRAPVGEAYCAAVAPLVAGAARHVFGFQERLAFDRALFSIATSAPETLSLPQRMPHIDDVALGKLAVVHYLSHANWGGTRFFRHRSTGWETIGPDRHRTYLDALATDLRIHGEPAPGYIEGDTPLFEMIGEVPPAFNRAVLYRSSLLHCAAIRNALPLPNDVATGRLTIASFLTAS</sequence>
<dbReference type="EMBL" id="JACIJF010000010">
    <property type="protein sequence ID" value="MBB5711783.1"/>
    <property type="molecule type" value="Genomic_DNA"/>
</dbReference>
<organism evidence="1 2">
    <name type="scientific">Sphingomonas xinjiangensis</name>
    <dbReference type="NCBI Taxonomy" id="643568"/>
    <lineage>
        <taxon>Bacteria</taxon>
        <taxon>Pseudomonadati</taxon>
        <taxon>Pseudomonadota</taxon>
        <taxon>Alphaproteobacteria</taxon>
        <taxon>Sphingomonadales</taxon>
        <taxon>Sphingomonadaceae</taxon>
        <taxon>Sphingomonas</taxon>
    </lineage>
</organism>
<comment type="caution">
    <text evidence="1">The sequence shown here is derived from an EMBL/GenBank/DDBJ whole genome shotgun (WGS) entry which is preliminary data.</text>
</comment>
<dbReference type="RefSeq" id="WP_184089229.1">
    <property type="nucleotide sequence ID" value="NZ_JACIJF010000010.1"/>
</dbReference>
<protein>
    <submittedName>
        <fullName evidence="1">Uncharacterized protein</fullName>
    </submittedName>
</protein>
<dbReference type="InterPro" id="IPR045617">
    <property type="entry name" value="DUF6445"/>
</dbReference>
<gene>
    <name evidence="1" type="ORF">FHT02_003035</name>
</gene>
<dbReference type="Proteomes" id="UP000527143">
    <property type="component" value="Unassembled WGS sequence"/>
</dbReference>